<keyword evidence="2" id="KW-1185">Reference proteome</keyword>
<dbReference type="EMBL" id="CP048222">
    <property type="protein sequence ID" value="QHT70063.1"/>
    <property type="molecule type" value="Genomic_DNA"/>
</dbReference>
<reference evidence="1 2" key="1">
    <citation type="submission" date="2020-01" db="EMBL/GenBank/DDBJ databases">
        <authorList>
            <person name="Kim M.K."/>
        </authorList>
    </citation>
    <scope>NUCLEOTIDE SEQUENCE [LARGE SCALE GENOMIC DNA]</scope>
    <source>
        <strain evidence="1 2">172606-1</strain>
    </source>
</reference>
<protein>
    <submittedName>
        <fullName evidence="1">Uncharacterized protein</fullName>
    </submittedName>
</protein>
<dbReference type="Proteomes" id="UP000480178">
    <property type="component" value="Chromosome"/>
</dbReference>
<evidence type="ECO:0000313" key="2">
    <source>
        <dbReference type="Proteomes" id="UP000480178"/>
    </source>
</evidence>
<organism evidence="1 2">
    <name type="scientific">Rhodocytophaga rosea</name>
    <dbReference type="NCBI Taxonomy" id="2704465"/>
    <lineage>
        <taxon>Bacteria</taxon>
        <taxon>Pseudomonadati</taxon>
        <taxon>Bacteroidota</taxon>
        <taxon>Cytophagia</taxon>
        <taxon>Cytophagales</taxon>
        <taxon>Rhodocytophagaceae</taxon>
        <taxon>Rhodocytophaga</taxon>
    </lineage>
</organism>
<gene>
    <name evidence="1" type="ORF">GXP67_27165</name>
</gene>
<name>A0A6C0GR27_9BACT</name>
<accession>A0A6C0GR27</accession>
<dbReference type="AlphaFoldDB" id="A0A6C0GR27"/>
<proteinExistence type="predicted"/>
<dbReference type="RefSeq" id="WP_162446046.1">
    <property type="nucleotide sequence ID" value="NZ_CP048222.1"/>
</dbReference>
<sequence length="140" mass="16030">MKHPINRIQSTPNSLLSGDSSLVLEDRMGRLTILFSNGLILFAGRNLIENEKQFTGDNLYQCRYCWGKYQYQNQILTVFKPLPVGYLNLPGSYPIDPLSYKIIDSKIINLSDSSDRIVMQKMKLSINPDHAWLAKKAQHN</sequence>
<evidence type="ECO:0000313" key="1">
    <source>
        <dbReference type="EMBL" id="QHT70063.1"/>
    </source>
</evidence>
<dbReference type="KEGG" id="rhoz:GXP67_27165"/>